<dbReference type="PROSITE" id="PS00109">
    <property type="entry name" value="PROTEIN_KINASE_TYR"/>
    <property type="match status" value="1"/>
</dbReference>
<dbReference type="GO" id="GO:0050684">
    <property type="term" value="P:regulation of mRNA processing"/>
    <property type="evidence" value="ECO:0007669"/>
    <property type="project" value="TreeGrafter"/>
</dbReference>
<name>A0AAN6UF61_9PEZI</name>
<dbReference type="SUPFAM" id="SSF56112">
    <property type="entry name" value="Protein kinase-like (PK-like)"/>
    <property type="match status" value="1"/>
</dbReference>
<gene>
    <name evidence="17" type="ORF">BT67DRAFT_361910</name>
</gene>
<feature type="binding site" evidence="15">
    <location>
        <position position="66"/>
    </location>
    <ligand>
        <name>ATP</name>
        <dbReference type="ChEBI" id="CHEBI:30616"/>
    </ligand>
</feature>
<dbReference type="Pfam" id="PF00069">
    <property type="entry name" value="Pkinase"/>
    <property type="match status" value="1"/>
</dbReference>
<dbReference type="GO" id="GO:0000245">
    <property type="term" value="P:spliceosomal complex assembly"/>
    <property type="evidence" value="ECO:0007669"/>
    <property type="project" value="TreeGrafter"/>
</dbReference>
<feature type="non-terminal residue" evidence="17">
    <location>
        <position position="485"/>
    </location>
</feature>
<evidence type="ECO:0000313" key="18">
    <source>
        <dbReference type="Proteomes" id="UP001304895"/>
    </source>
</evidence>
<dbReference type="EMBL" id="MU853423">
    <property type="protein sequence ID" value="KAK4131560.1"/>
    <property type="molecule type" value="Genomic_DNA"/>
</dbReference>
<dbReference type="GO" id="GO:0005524">
    <property type="term" value="F:ATP binding"/>
    <property type="evidence" value="ECO:0007669"/>
    <property type="project" value="UniProtKB-UniRule"/>
</dbReference>
<evidence type="ECO:0000256" key="14">
    <source>
        <dbReference type="ARBA" id="ARBA00048679"/>
    </source>
</evidence>
<keyword evidence="8 15" id="KW-0547">Nucleotide-binding</keyword>
<evidence type="ECO:0000256" key="8">
    <source>
        <dbReference type="ARBA" id="ARBA00022741"/>
    </source>
</evidence>
<dbReference type="InterPro" id="IPR008266">
    <property type="entry name" value="Tyr_kinase_AS"/>
</dbReference>
<feature type="non-terminal residue" evidence="17">
    <location>
        <position position="1"/>
    </location>
</feature>
<keyword evidence="6" id="KW-0723">Serine/threonine-protein kinase</keyword>
<keyword evidence="18" id="KW-1185">Reference proteome</keyword>
<reference evidence="17" key="1">
    <citation type="journal article" date="2023" name="Mol. Phylogenet. Evol.">
        <title>Genome-scale phylogeny and comparative genomics of the fungal order Sordariales.</title>
        <authorList>
            <person name="Hensen N."/>
            <person name="Bonometti L."/>
            <person name="Westerberg I."/>
            <person name="Brannstrom I.O."/>
            <person name="Guillou S."/>
            <person name="Cros-Aarteil S."/>
            <person name="Calhoun S."/>
            <person name="Haridas S."/>
            <person name="Kuo A."/>
            <person name="Mondo S."/>
            <person name="Pangilinan J."/>
            <person name="Riley R."/>
            <person name="LaButti K."/>
            <person name="Andreopoulos B."/>
            <person name="Lipzen A."/>
            <person name="Chen C."/>
            <person name="Yan M."/>
            <person name="Daum C."/>
            <person name="Ng V."/>
            <person name="Clum A."/>
            <person name="Steindorff A."/>
            <person name="Ohm R.A."/>
            <person name="Martin F."/>
            <person name="Silar P."/>
            <person name="Natvig D.O."/>
            <person name="Lalanne C."/>
            <person name="Gautier V."/>
            <person name="Ament-Velasquez S.L."/>
            <person name="Kruys A."/>
            <person name="Hutchinson M.I."/>
            <person name="Powell A.J."/>
            <person name="Barry K."/>
            <person name="Miller A.N."/>
            <person name="Grigoriev I.V."/>
            <person name="Debuchy R."/>
            <person name="Gladieux P."/>
            <person name="Hiltunen Thoren M."/>
            <person name="Johannesson H."/>
        </authorList>
    </citation>
    <scope>NUCLEOTIDE SEQUENCE</scope>
    <source>
        <strain evidence="17">CBS 123565</strain>
    </source>
</reference>
<dbReference type="Gene3D" id="3.30.200.20">
    <property type="entry name" value="Phosphorylase Kinase, domain 1"/>
    <property type="match status" value="1"/>
</dbReference>
<proteinExistence type="predicted"/>
<evidence type="ECO:0000259" key="16">
    <source>
        <dbReference type="PROSITE" id="PS50011"/>
    </source>
</evidence>
<accession>A0AAN6UF61</accession>
<evidence type="ECO:0000313" key="17">
    <source>
        <dbReference type="EMBL" id="KAK4131560.1"/>
    </source>
</evidence>
<keyword evidence="10 15" id="KW-0067">ATP-binding</keyword>
<evidence type="ECO:0000256" key="4">
    <source>
        <dbReference type="ARBA" id="ARBA00013948"/>
    </source>
</evidence>
<organism evidence="17 18">
    <name type="scientific">Trichocladium antarcticum</name>
    <dbReference type="NCBI Taxonomy" id="1450529"/>
    <lineage>
        <taxon>Eukaryota</taxon>
        <taxon>Fungi</taxon>
        <taxon>Dikarya</taxon>
        <taxon>Ascomycota</taxon>
        <taxon>Pezizomycotina</taxon>
        <taxon>Sordariomycetes</taxon>
        <taxon>Sordariomycetidae</taxon>
        <taxon>Sordariales</taxon>
        <taxon>Chaetomiaceae</taxon>
        <taxon>Trichocladium</taxon>
    </lineage>
</organism>
<evidence type="ECO:0000256" key="13">
    <source>
        <dbReference type="ARBA" id="ARBA00047899"/>
    </source>
</evidence>
<dbReference type="PROSITE" id="PS00107">
    <property type="entry name" value="PROTEIN_KINASE_ATP"/>
    <property type="match status" value="1"/>
</dbReference>
<dbReference type="AlphaFoldDB" id="A0AAN6UF61"/>
<evidence type="ECO:0000256" key="2">
    <source>
        <dbReference type="ARBA" id="ARBA00011534"/>
    </source>
</evidence>
<keyword evidence="7" id="KW-0808">Transferase</keyword>
<dbReference type="PANTHER" id="PTHR47634:SF9">
    <property type="entry name" value="PROTEIN KINASE DOMAIN-CONTAINING PROTEIN-RELATED"/>
    <property type="match status" value="1"/>
</dbReference>
<evidence type="ECO:0000256" key="9">
    <source>
        <dbReference type="ARBA" id="ARBA00022777"/>
    </source>
</evidence>
<evidence type="ECO:0000256" key="6">
    <source>
        <dbReference type="ARBA" id="ARBA00022527"/>
    </source>
</evidence>
<evidence type="ECO:0000256" key="3">
    <source>
        <dbReference type="ARBA" id="ARBA00012513"/>
    </source>
</evidence>
<dbReference type="Gene3D" id="1.10.510.10">
    <property type="entry name" value="Transferase(Phosphotransferase) domain 1"/>
    <property type="match status" value="1"/>
</dbReference>
<evidence type="ECO:0000256" key="15">
    <source>
        <dbReference type="PROSITE-ProRule" id="PRU10141"/>
    </source>
</evidence>
<comment type="function">
    <text evidence="1">Component of the EKC/KEOPS complex that is required for the formation of a threonylcarbamoyl group on adenosine at position 37 (t(6)A37) in tRNAs that read codons beginning with adenine. The complex is probably involved in the transfer of the threonylcarbamoyl moiety of threonylcarbamoyl-AMP (TC-AMP) to the N6 group of A37. BUD32 has ATPase activity in the context of the EKC/KEOPS complex and likely plays a supporting role to the catalytic subunit KAE1. The EKC/KEOPS complex also promotes both telomere uncapping and telomere elongation. The complex is required for efficient recruitment of transcriptional coactivators.</text>
</comment>
<sequence>YELETDAGHSVEELRSYRPGGYHPVVLGDRLGPDGRYRVAHKLGYGGYATVWLCHDSVAGKWRAVKMMAAALSGADCADLRALALFGGIDRAVLAANGLQLALDHFWLDGPNGRHLGFVLPLLGPNLSGVFDVYGHLPELVKDICFQLVAAMRFMHSHGLCHGDFRSDNIMFRLVDGVDEWPEAALVRLLGAPVCVPVRPVAETETETETATATEREPGMPPYLVQRASIDYGSGVCASEMAVIDFGVSYHVARPPVGKGTGIPLQYAAPEEVFEEDGWLGFQTDIWSLGVTMAEARLGYTPFASDTDDLVRGVEKLECVVGPMPHPFRETWRRWGGDFVNCLDDAGRPRDDDGWRDETVFATVDTEEEEWLHADRADELGAGNHLEYRMNRPRLMGISNTEAADLAAQAQADPRRLPTYAPAPAPATATDGNHTVALDQRVIYTMDKREIRDMFDLLLRIFQWRPDQRASLEDILDHDWFGQRS</sequence>
<dbReference type="PANTHER" id="PTHR47634">
    <property type="entry name" value="PROTEIN KINASE DOMAIN-CONTAINING PROTEIN-RELATED"/>
    <property type="match status" value="1"/>
</dbReference>
<dbReference type="EC" id="2.7.11.1" evidence="3"/>
<feature type="domain" description="Protein kinase" evidence="16">
    <location>
        <begin position="37"/>
        <end position="481"/>
    </location>
</feature>
<dbReference type="PROSITE" id="PS50011">
    <property type="entry name" value="PROTEIN_KINASE_DOM"/>
    <property type="match status" value="1"/>
</dbReference>
<reference evidence="17" key="2">
    <citation type="submission" date="2023-05" db="EMBL/GenBank/DDBJ databases">
        <authorList>
            <consortium name="Lawrence Berkeley National Laboratory"/>
            <person name="Steindorff A."/>
            <person name="Hensen N."/>
            <person name="Bonometti L."/>
            <person name="Westerberg I."/>
            <person name="Brannstrom I.O."/>
            <person name="Guillou S."/>
            <person name="Cros-Aarteil S."/>
            <person name="Calhoun S."/>
            <person name="Haridas S."/>
            <person name="Kuo A."/>
            <person name="Mondo S."/>
            <person name="Pangilinan J."/>
            <person name="Riley R."/>
            <person name="Labutti K."/>
            <person name="Andreopoulos B."/>
            <person name="Lipzen A."/>
            <person name="Chen C."/>
            <person name="Yanf M."/>
            <person name="Daum C."/>
            <person name="Ng V."/>
            <person name="Clum A."/>
            <person name="Ohm R."/>
            <person name="Martin F."/>
            <person name="Silar P."/>
            <person name="Natvig D."/>
            <person name="Lalanne C."/>
            <person name="Gautier V."/>
            <person name="Ament-Velasquez S.L."/>
            <person name="Kruys A."/>
            <person name="Hutchinson M.I."/>
            <person name="Powell A.J."/>
            <person name="Barry K."/>
            <person name="Miller A.N."/>
            <person name="Grigoriev I.V."/>
            <person name="Debuchy R."/>
            <person name="Gladieux P."/>
            <person name="Thoren M.H."/>
            <person name="Johannesson H."/>
        </authorList>
    </citation>
    <scope>NUCLEOTIDE SEQUENCE</scope>
    <source>
        <strain evidence="17">CBS 123565</strain>
    </source>
</reference>
<evidence type="ECO:0000256" key="7">
    <source>
        <dbReference type="ARBA" id="ARBA00022679"/>
    </source>
</evidence>
<dbReference type="Proteomes" id="UP001304895">
    <property type="component" value="Unassembled WGS sequence"/>
</dbReference>
<comment type="caution">
    <text evidence="17">The sequence shown here is derived from an EMBL/GenBank/DDBJ whole genome shotgun (WGS) entry which is preliminary data.</text>
</comment>
<evidence type="ECO:0000256" key="12">
    <source>
        <dbReference type="ARBA" id="ARBA00033194"/>
    </source>
</evidence>
<dbReference type="InterPro" id="IPR011009">
    <property type="entry name" value="Kinase-like_dom_sf"/>
</dbReference>
<evidence type="ECO:0000256" key="5">
    <source>
        <dbReference type="ARBA" id="ARBA00019973"/>
    </source>
</evidence>
<protein>
    <recommendedName>
        <fullName evidence="5">EKC/KEOPS complex subunit BUD32</fullName>
        <ecNumber evidence="3">2.7.11.1</ecNumber>
    </recommendedName>
    <alternativeName>
        <fullName evidence="11 12">Atypical Serine/threonine protein kinase BUD32</fullName>
    </alternativeName>
    <alternativeName>
        <fullName evidence="4">EKC/KEOPS complex subunit bud32</fullName>
    </alternativeName>
</protein>
<comment type="catalytic activity">
    <reaction evidence="14">
        <text>L-seryl-[protein] + ATP = O-phospho-L-seryl-[protein] + ADP + H(+)</text>
        <dbReference type="Rhea" id="RHEA:17989"/>
        <dbReference type="Rhea" id="RHEA-COMP:9863"/>
        <dbReference type="Rhea" id="RHEA-COMP:11604"/>
        <dbReference type="ChEBI" id="CHEBI:15378"/>
        <dbReference type="ChEBI" id="CHEBI:29999"/>
        <dbReference type="ChEBI" id="CHEBI:30616"/>
        <dbReference type="ChEBI" id="CHEBI:83421"/>
        <dbReference type="ChEBI" id="CHEBI:456216"/>
        <dbReference type="EC" id="2.7.11.1"/>
    </reaction>
</comment>
<evidence type="ECO:0000256" key="1">
    <source>
        <dbReference type="ARBA" id="ARBA00003747"/>
    </source>
</evidence>
<keyword evidence="9 17" id="KW-0418">Kinase</keyword>
<dbReference type="InterPro" id="IPR051334">
    <property type="entry name" value="SRPK"/>
</dbReference>
<dbReference type="InterPro" id="IPR000719">
    <property type="entry name" value="Prot_kinase_dom"/>
</dbReference>
<comment type="subunit">
    <text evidence="2">Component of the EKC/KEOPS complex composed of at least BUD32, CGI121, GON7, KAE1 and PCC1; the whole complex dimerizes.</text>
</comment>
<dbReference type="InterPro" id="IPR017441">
    <property type="entry name" value="Protein_kinase_ATP_BS"/>
</dbReference>
<dbReference type="SMART" id="SM00220">
    <property type="entry name" value="S_TKc"/>
    <property type="match status" value="1"/>
</dbReference>
<evidence type="ECO:0000256" key="11">
    <source>
        <dbReference type="ARBA" id="ARBA00030980"/>
    </source>
</evidence>
<dbReference type="GO" id="GO:0004674">
    <property type="term" value="F:protein serine/threonine kinase activity"/>
    <property type="evidence" value="ECO:0007669"/>
    <property type="project" value="UniProtKB-KW"/>
</dbReference>
<comment type="catalytic activity">
    <reaction evidence="13">
        <text>L-threonyl-[protein] + ATP = O-phospho-L-threonyl-[protein] + ADP + H(+)</text>
        <dbReference type="Rhea" id="RHEA:46608"/>
        <dbReference type="Rhea" id="RHEA-COMP:11060"/>
        <dbReference type="Rhea" id="RHEA-COMP:11605"/>
        <dbReference type="ChEBI" id="CHEBI:15378"/>
        <dbReference type="ChEBI" id="CHEBI:30013"/>
        <dbReference type="ChEBI" id="CHEBI:30616"/>
        <dbReference type="ChEBI" id="CHEBI:61977"/>
        <dbReference type="ChEBI" id="CHEBI:456216"/>
        <dbReference type="EC" id="2.7.11.1"/>
    </reaction>
</comment>
<evidence type="ECO:0000256" key="10">
    <source>
        <dbReference type="ARBA" id="ARBA00022840"/>
    </source>
</evidence>